<name>A0ABM9L8Z9_9MYCO</name>
<organism evidence="5 6">
    <name type="scientific">[Mycobacterium] burgundiense</name>
    <dbReference type="NCBI Taxonomy" id="3064286"/>
    <lineage>
        <taxon>Bacteria</taxon>
        <taxon>Bacillati</taxon>
        <taxon>Actinomycetota</taxon>
        <taxon>Actinomycetes</taxon>
        <taxon>Mycobacteriales</taxon>
        <taxon>Mycobacteriaceae</taxon>
        <taxon>Mycolicibacterium</taxon>
    </lineage>
</organism>
<sequence>MTDLTAEVAAGPPGARIGAFFDLDGTLIDGFTPSAHARHRIRNRQARIGEVFGIAEAAWRYKWGRMEFDRLLVKAAGFLRGTPLDELEALGEQLFAQSIRPRLHADMLRLIRTHQDLGHTVVLSSSALTIHAGPVARGLEIPHLICNHFEVDERGRLTGGIVTPIIWGQRKAAAATEFSAARGVDLADSYFYADGDEDLALMRLVGNPRPVNPRPGLAAAALAQGWPVLRVSGPRRGALRVGLNTWRGRTLRGA</sequence>
<dbReference type="Proteomes" id="UP001190465">
    <property type="component" value="Chromosome"/>
</dbReference>
<dbReference type="Gene3D" id="3.40.50.1000">
    <property type="entry name" value="HAD superfamily/HAD-like"/>
    <property type="match status" value="1"/>
</dbReference>
<dbReference type="CDD" id="cd02612">
    <property type="entry name" value="HAD_PGPPase"/>
    <property type="match status" value="1"/>
</dbReference>
<dbReference type="SUPFAM" id="SSF56784">
    <property type="entry name" value="HAD-like"/>
    <property type="match status" value="1"/>
</dbReference>
<dbReference type="InterPro" id="IPR023214">
    <property type="entry name" value="HAD_sf"/>
</dbReference>
<comment type="similarity">
    <text evidence="1">Belongs to the HAD-like hydrolase superfamily. SerB family.</text>
</comment>
<keyword evidence="3 5" id="KW-0378">Hydrolase</keyword>
<dbReference type="InterPro" id="IPR006385">
    <property type="entry name" value="HAD_hydro_SerB1"/>
</dbReference>
<evidence type="ECO:0000256" key="3">
    <source>
        <dbReference type="ARBA" id="ARBA00022801"/>
    </source>
</evidence>
<dbReference type="Gene3D" id="1.20.1440.100">
    <property type="entry name" value="SG protein - dephosphorylation function"/>
    <property type="match status" value="1"/>
</dbReference>
<dbReference type="PANTHER" id="PTHR43344">
    <property type="entry name" value="PHOSPHOSERINE PHOSPHATASE"/>
    <property type="match status" value="1"/>
</dbReference>
<dbReference type="NCBIfam" id="TIGR01490">
    <property type="entry name" value="HAD-SF-IB-hyp1"/>
    <property type="match status" value="1"/>
</dbReference>
<keyword evidence="2" id="KW-0479">Metal-binding</keyword>
<dbReference type="InterPro" id="IPR050582">
    <property type="entry name" value="HAD-like_SerB"/>
</dbReference>
<evidence type="ECO:0000313" key="6">
    <source>
        <dbReference type="Proteomes" id="UP001190465"/>
    </source>
</evidence>
<dbReference type="InterPro" id="IPR036412">
    <property type="entry name" value="HAD-like_sf"/>
</dbReference>
<dbReference type="NCBIfam" id="TIGR01488">
    <property type="entry name" value="HAD-SF-IB"/>
    <property type="match status" value="1"/>
</dbReference>
<proteinExistence type="inferred from homology"/>
<gene>
    <name evidence="5" type="ORF">MU0053_000201</name>
</gene>
<dbReference type="GO" id="GO:0016787">
    <property type="term" value="F:hydrolase activity"/>
    <property type="evidence" value="ECO:0007669"/>
    <property type="project" value="UniProtKB-KW"/>
</dbReference>
<dbReference type="EMBL" id="OY726397">
    <property type="protein sequence ID" value="CAJ1494900.1"/>
    <property type="molecule type" value="Genomic_DNA"/>
</dbReference>
<keyword evidence="6" id="KW-1185">Reference proteome</keyword>
<evidence type="ECO:0000256" key="2">
    <source>
        <dbReference type="ARBA" id="ARBA00022723"/>
    </source>
</evidence>
<dbReference type="RefSeq" id="WP_308480570.1">
    <property type="nucleotide sequence ID" value="NZ_OY726397.1"/>
</dbReference>
<evidence type="ECO:0000256" key="1">
    <source>
        <dbReference type="ARBA" id="ARBA00009184"/>
    </source>
</evidence>
<protein>
    <submittedName>
        <fullName evidence="5">HAD-IB family hydrolase</fullName>
    </submittedName>
</protein>
<evidence type="ECO:0000256" key="4">
    <source>
        <dbReference type="ARBA" id="ARBA00022842"/>
    </source>
</evidence>
<dbReference type="Pfam" id="PF12710">
    <property type="entry name" value="HAD"/>
    <property type="match status" value="1"/>
</dbReference>
<evidence type="ECO:0000313" key="5">
    <source>
        <dbReference type="EMBL" id="CAJ1494900.1"/>
    </source>
</evidence>
<reference evidence="5 6" key="1">
    <citation type="submission" date="2023-08" db="EMBL/GenBank/DDBJ databases">
        <authorList>
            <person name="Folkvardsen B D."/>
            <person name="Norman A."/>
        </authorList>
    </citation>
    <scope>NUCLEOTIDE SEQUENCE [LARGE SCALE GENOMIC DNA]</scope>
    <source>
        <strain evidence="5 6">Mu0053</strain>
    </source>
</reference>
<accession>A0ABM9L8Z9</accession>
<keyword evidence="4" id="KW-0460">Magnesium</keyword>
<dbReference type="PANTHER" id="PTHR43344:SF13">
    <property type="entry name" value="PHOSPHATASE RV3661-RELATED"/>
    <property type="match status" value="1"/>
</dbReference>